<dbReference type="PANTHER" id="PTHR10159:SF511">
    <property type="entry name" value="DUAL SPECIFICITY PROTEIN PHOSPHATASE 1"/>
    <property type="match status" value="1"/>
</dbReference>
<dbReference type="CDD" id="cd14498">
    <property type="entry name" value="DSP"/>
    <property type="match status" value="1"/>
</dbReference>
<feature type="region of interest" description="Disordered" evidence="5">
    <location>
        <begin position="220"/>
        <end position="244"/>
    </location>
</feature>
<keyword evidence="4" id="KW-0904">Protein phosphatase</keyword>
<keyword evidence="9" id="KW-1185">Reference proteome</keyword>
<feature type="domain" description="Tyrosine-protein phosphatase" evidence="6">
    <location>
        <begin position="12"/>
        <end position="152"/>
    </location>
</feature>
<evidence type="ECO:0000256" key="4">
    <source>
        <dbReference type="ARBA" id="ARBA00022912"/>
    </source>
</evidence>
<dbReference type="AlphaFoldDB" id="A0A8S1QIG5"/>
<dbReference type="GO" id="GO:0005737">
    <property type="term" value="C:cytoplasm"/>
    <property type="evidence" value="ECO:0007669"/>
    <property type="project" value="TreeGrafter"/>
</dbReference>
<dbReference type="GO" id="GO:0043409">
    <property type="term" value="P:negative regulation of MAPK cascade"/>
    <property type="evidence" value="ECO:0007669"/>
    <property type="project" value="TreeGrafter"/>
</dbReference>
<dbReference type="PANTHER" id="PTHR10159">
    <property type="entry name" value="DUAL SPECIFICITY PROTEIN PHOSPHATASE"/>
    <property type="match status" value="1"/>
</dbReference>
<protein>
    <recommendedName>
        <fullName evidence="2">protein-tyrosine-phosphatase</fullName>
        <ecNumber evidence="2">3.1.3.48</ecNumber>
    </recommendedName>
</protein>
<evidence type="ECO:0000256" key="1">
    <source>
        <dbReference type="ARBA" id="ARBA00008601"/>
    </source>
</evidence>
<dbReference type="InterPro" id="IPR000387">
    <property type="entry name" value="Tyr_Pase_dom"/>
</dbReference>
<dbReference type="PROSITE" id="PS00383">
    <property type="entry name" value="TYR_PHOSPHATASE_1"/>
    <property type="match status" value="1"/>
</dbReference>
<gene>
    <name evidence="8" type="ORF">PPRIM_AZ9-3.1.T1640033</name>
</gene>
<dbReference type="InterPro" id="IPR020422">
    <property type="entry name" value="TYR_PHOSPHATASE_DUAL_dom"/>
</dbReference>
<evidence type="ECO:0000256" key="2">
    <source>
        <dbReference type="ARBA" id="ARBA00013064"/>
    </source>
</evidence>
<evidence type="ECO:0000259" key="6">
    <source>
        <dbReference type="PROSITE" id="PS50054"/>
    </source>
</evidence>
<name>A0A8S1QIG5_PARPR</name>
<evidence type="ECO:0000259" key="7">
    <source>
        <dbReference type="PROSITE" id="PS50056"/>
    </source>
</evidence>
<proteinExistence type="inferred from homology"/>
<comment type="caution">
    <text evidence="8">The sequence shown here is derived from an EMBL/GenBank/DDBJ whole genome shotgun (WGS) entry which is preliminary data.</text>
</comment>
<dbReference type="InterPro" id="IPR000340">
    <property type="entry name" value="Dual-sp_phosphatase_cat-dom"/>
</dbReference>
<dbReference type="GO" id="GO:0033550">
    <property type="term" value="F:MAP kinase tyrosine phosphatase activity"/>
    <property type="evidence" value="ECO:0007669"/>
    <property type="project" value="TreeGrafter"/>
</dbReference>
<sequence length="280" mass="31922">MINNYDISFIIEPVDKRGGLFQGSIITATNMNALNQHNITCVLSVCSEFKIQYGPEINNLILDCHDTPLFDMTPLFEQAHAYLESSRQYTNVLVHCHAGKSRSTAIVVSYLMKKRNLNLEQALIYVKYQRPIASPNPGFIKQLLLYEQNLYGRITSNLTESITPYFQIQQQLQAISPNNTPSKQRTSIQVLDNYSDTKRQPLNSPVRSVPTSFPFIVQSPPQQKSQINQEQQQFTTPQIQKNPNQNAFSFQQPISIPFTVPISKEIVSAVKKNNEQQKEE</sequence>
<evidence type="ECO:0000313" key="8">
    <source>
        <dbReference type="EMBL" id="CAD8115403.1"/>
    </source>
</evidence>
<feature type="compositionally biased region" description="Low complexity" evidence="5">
    <location>
        <begin position="222"/>
        <end position="240"/>
    </location>
</feature>
<evidence type="ECO:0000256" key="3">
    <source>
        <dbReference type="ARBA" id="ARBA00022801"/>
    </source>
</evidence>
<dbReference type="Pfam" id="PF00782">
    <property type="entry name" value="DSPc"/>
    <property type="match status" value="1"/>
</dbReference>
<dbReference type="PROSITE" id="PS50056">
    <property type="entry name" value="TYR_PHOSPHATASE_2"/>
    <property type="match status" value="1"/>
</dbReference>
<accession>A0A8S1QIG5</accession>
<evidence type="ECO:0000313" key="9">
    <source>
        <dbReference type="Proteomes" id="UP000688137"/>
    </source>
</evidence>
<dbReference type="FunFam" id="3.90.190.10:FF:000243">
    <property type="entry name" value="Uncharacterized protein"/>
    <property type="match status" value="1"/>
</dbReference>
<dbReference type="GO" id="GO:0017017">
    <property type="term" value="F:MAP kinase tyrosine/serine/threonine phosphatase activity"/>
    <property type="evidence" value="ECO:0007669"/>
    <property type="project" value="TreeGrafter"/>
</dbReference>
<organism evidence="8 9">
    <name type="scientific">Paramecium primaurelia</name>
    <dbReference type="NCBI Taxonomy" id="5886"/>
    <lineage>
        <taxon>Eukaryota</taxon>
        <taxon>Sar</taxon>
        <taxon>Alveolata</taxon>
        <taxon>Ciliophora</taxon>
        <taxon>Intramacronucleata</taxon>
        <taxon>Oligohymenophorea</taxon>
        <taxon>Peniculida</taxon>
        <taxon>Parameciidae</taxon>
        <taxon>Paramecium</taxon>
    </lineage>
</organism>
<keyword evidence="3" id="KW-0378">Hydrolase</keyword>
<comment type="similarity">
    <text evidence="1">Belongs to the protein-tyrosine phosphatase family. Non-receptor class dual specificity subfamily.</text>
</comment>
<dbReference type="GO" id="GO:0008330">
    <property type="term" value="F:protein tyrosine/threonine phosphatase activity"/>
    <property type="evidence" value="ECO:0007669"/>
    <property type="project" value="TreeGrafter"/>
</dbReference>
<dbReference type="PROSITE" id="PS50054">
    <property type="entry name" value="TYR_PHOSPHATASE_DUAL"/>
    <property type="match status" value="1"/>
</dbReference>
<feature type="domain" description="Tyrosine specific protein phosphatases" evidence="7">
    <location>
        <begin position="73"/>
        <end position="131"/>
    </location>
</feature>
<dbReference type="OMA" id="SFPFIVQ"/>
<dbReference type="SMART" id="SM00195">
    <property type="entry name" value="DSPc"/>
    <property type="match status" value="1"/>
</dbReference>
<dbReference type="InterPro" id="IPR016130">
    <property type="entry name" value="Tyr_Pase_AS"/>
</dbReference>
<reference evidence="8" key="1">
    <citation type="submission" date="2021-01" db="EMBL/GenBank/DDBJ databases">
        <authorList>
            <consortium name="Genoscope - CEA"/>
            <person name="William W."/>
        </authorList>
    </citation>
    <scope>NUCLEOTIDE SEQUENCE</scope>
</reference>
<dbReference type="EMBL" id="CAJJDM010000171">
    <property type="protein sequence ID" value="CAD8115403.1"/>
    <property type="molecule type" value="Genomic_DNA"/>
</dbReference>
<dbReference type="EC" id="3.1.3.48" evidence="2"/>
<evidence type="ECO:0000256" key="5">
    <source>
        <dbReference type="SAM" id="MobiDB-lite"/>
    </source>
</evidence>
<dbReference type="Proteomes" id="UP000688137">
    <property type="component" value="Unassembled WGS sequence"/>
</dbReference>